<evidence type="ECO:0000313" key="2">
    <source>
        <dbReference type="Proteomes" id="UP000612055"/>
    </source>
</evidence>
<keyword evidence="2" id="KW-1185">Reference proteome</keyword>
<dbReference type="EMBL" id="JAEHOE010000018">
    <property type="protein sequence ID" value="KAG2496566.1"/>
    <property type="molecule type" value="Genomic_DNA"/>
</dbReference>
<dbReference type="OrthoDB" id="506867at2759"/>
<sequence length="134" mass="15359">MMDQLYRWTLMEAGENGQRNFGMPMTVVPVYEDDKLWGYTLSIFKEGVKQTDLGVMFDKEIITKHEYVGRGEDGFPVMEGRADDVKGKNFEIWKMDSEPVSEDLRSTIRAYCTGLVAALNRYYAFGSVFVDDAQ</sequence>
<proteinExistence type="predicted"/>
<dbReference type="Proteomes" id="UP000612055">
    <property type="component" value="Unassembled WGS sequence"/>
</dbReference>
<organism evidence="1 2">
    <name type="scientific">Edaphochlamys debaryana</name>
    <dbReference type="NCBI Taxonomy" id="47281"/>
    <lineage>
        <taxon>Eukaryota</taxon>
        <taxon>Viridiplantae</taxon>
        <taxon>Chlorophyta</taxon>
        <taxon>core chlorophytes</taxon>
        <taxon>Chlorophyceae</taxon>
        <taxon>CS clade</taxon>
        <taxon>Chlamydomonadales</taxon>
        <taxon>Chlamydomonadales incertae sedis</taxon>
        <taxon>Edaphochlamys</taxon>
    </lineage>
</organism>
<evidence type="ECO:0000313" key="1">
    <source>
        <dbReference type="EMBL" id="KAG2496566.1"/>
    </source>
</evidence>
<protein>
    <submittedName>
        <fullName evidence="1">Uncharacterized protein</fullName>
    </submittedName>
</protein>
<name>A0A835Y998_9CHLO</name>
<dbReference type="AlphaFoldDB" id="A0A835Y998"/>
<gene>
    <name evidence="1" type="ORF">HYH03_005388</name>
</gene>
<comment type="caution">
    <text evidence="1">The sequence shown here is derived from an EMBL/GenBank/DDBJ whole genome shotgun (WGS) entry which is preliminary data.</text>
</comment>
<accession>A0A835Y998</accession>
<reference evidence="1" key="1">
    <citation type="journal article" date="2020" name="bioRxiv">
        <title>Comparative genomics of Chlamydomonas.</title>
        <authorList>
            <person name="Craig R.J."/>
            <person name="Hasan A.R."/>
            <person name="Ness R.W."/>
            <person name="Keightley P.D."/>
        </authorList>
    </citation>
    <scope>NUCLEOTIDE SEQUENCE</scope>
    <source>
        <strain evidence="1">CCAP 11/70</strain>
    </source>
</reference>